<proteinExistence type="predicted"/>
<name>A0ABN9YFD2_9DINO</name>
<dbReference type="EMBL" id="CAUYUJ010022493">
    <property type="protein sequence ID" value="CAK0910926.1"/>
    <property type="molecule type" value="Genomic_DNA"/>
</dbReference>
<evidence type="ECO:0000313" key="1">
    <source>
        <dbReference type="EMBL" id="CAK0910926.1"/>
    </source>
</evidence>
<dbReference type="Proteomes" id="UP001189429">
    <property type="component" value="Unassembled WGS sequence"/>
</dbReference>
<evidence type="ECO:0000313" key="2">
    <source>
        <dbReference type="Proteomes" id="UP001189429"/>
    </source>
</evidence>
<gene>
    <name evidence="1" type="ORF">PCOR1329_LOCUS84962</name>
</gene>
<sequence>SSHPWSRVTSKSPTRSGSICNMCELVGTQQNPAPSPEGPQHATLLFPGSRWTASCKHAAARQVYVAGRAAMEPGGPPEVGPPGVARPPLPWLVHAAGPAEPGEHPLVPLAKDEQDKHGKEFASVEVGLAFAKALEPEAAARSLSEALALFPECAGRFVRAEVRRVRL</sequence>
<organism evidence="1 2">
    <name type="scientific">Prorocentrum cordatum</name>
    <dbReference type="NCBI Taxonomy" id="2364126"/>
    <lineage>
        <taxon>Eukaryota</taxon>
        <taxon>Sar</taxon>
        <taxon>Alveolata</taxon>
        <taxon>Dinophyceae</taxon>
        <taxon>Prorocentrales</taxon>
        <taxon>Prorocentraceae</taxon>
        <taxon>Prorocentrum</taxon>
    </lineage>
</organism>
<feature type="non-terminal residue" evidence="1">
    <location>
        <position position="1"/>
    </location>
</feature>
<comment type="caution">
    <text evidence="1">The sequence shown here is derived from an EMBL/GenBank/DDBJ whole genome shotgun (WGS) entry which is preliminary data.</text>
</comment>
<accession>A0ABN9YFD2</accession>
<protein>
    <submittedName>
        <fullName evidence="1">Uncharacterized protein</fullName>
    </submittedName>
</protein>
<keyword evidence="2" id="KW-1185">Reference proteome</keyword>
<reference evidence="1" key="1">
    <citation type="submission" date="2023-10" db="EMBL/GenBank/DDBJ databases">
        <authorList>
            <person name="Chen Y."/>
            <person name="Shah S."/>
            <person name="Dougan E. K."/>
            <person name="Thang M."/>
            <person name="Chan C."/>
        </authorList>
    </citation>
    <scope>NUCLEOTIDE SEQUENCE [LARGE SCALE GENOMIC DNA]</scope>
</reference>